<sequence length="431" mass="46361">MLAWVLAVPSLIHVPLEQPPPSRRTLLHSVGMAGTVSSLLAPLLPPPPAHASAAPLSEAYAVRSDSSPRLSPSVARVSPAQLSRELSSRAKRAVFLGEHHDAAADHSLQAALIRQLRAARPEMAVGLEAVQQRFQPALDDYLAGRLDELELEAATEWRRRWVWPFANYAPIFQVCRELRIPLLALNVDSEDLSAVEVGGLPALPPATLRRYIPDTDGFGAFATTTAFKEYVAYVVKPSYTMHQRMGILRTTITGQQLDQDMPFRNFFSGRILWDEAMGSAAAAWCKEHPAGLLVGLVGSDHVKFGCGVPARCARQLGALDAVASVMLNPRPSDTFSDPSTSTLSDGTVMSRRYTRDSNGGINFANYVLQLRFAPVAGDEGPPIIGSAPEDRARAASVMQTTAGSAVLPLADYLMFSTPAKTAMPSSPTAAT</sequence>
<dbReference type="Gene3D" id="3.40.50.11550">
    <property type="match status" value="1"/>
</dbReference>
<proteinExistence type="predicted"/>
<dbReference type="InterPro" id="IPR007314">
    <property type="entry name" value="Cofac_haem-bd_dom"/>
</dbReference>
<organism evidence="2 3">
    <name type="scientific">Prymnesium parvum</name>
    <name type="common">Toxic golden alga</name>
    <dbReference type="NCBI Taxonomy" id="97485"/>
    <lineage>
        <taxon>Eukaryota</taxon>
        <taxon>Haptista</taxon>
        <taxon>Haptophyta</taxon>
        <taxon>Prymnesiophyceae</taxon>
        <taxon>Prymnesiales</taxon>
        <taxon>Prymnesiaceae</taxon>
        <taxon>Prymnesium</taxon>
    </lineage>
</organism>
<dbReference type="SUPFAM" id="SSF159501">
    <property type="entry name" value="EreA/ChaN-like"/>
    <property type="match status" value="1"/>
</dbReference>
<reference evidence="2 3" key="1">
    <citation type="journal article" date="2024" name="Science">
        <title>Giant polyketide synthase enzymes in the biosynthesis of giant marine polyether toxins.</title>
        <authorList>
            <person name="Fallon T.R."/>
            <person name="Shende V.V."/>
            <person name="Wierzbicki I.H."/>
            <person name="Pendleton A.L."/>
            <person name="Watervoot N.F."/>
            <person name="Auber R.P."/>
            <person name="Gonzalez D.J."/>
            <person name="Wisecaver J.H."/>
            <person name="Moore B.S."/>
        </authorList>
    </citation>
    <scope>NUCLEOTIDE SEQUENCE [LARGE SCALE GENOMIC DNA]</scope>
    <source>
        <strain evidence="2 3">12B1</strain>
    </source>
</reference>
<accession>A0AB34JGH4</accession>
<keyword evidence="3" id="KW-1185">Reference proteome</keyword>
<protein>
    <recommendedName>
        <fullName evidence="1">Haem-binding uptake Tiki superfamily ChaN domain-containing protein</fullName>
    </recommendedName>
</protein>
<evidence type="ECO:0000313" key="3">
    <source>
        <dbReference type="Proteomes" id="UP001515480"/>
    </source>
</evidence>
<feature type="domain" description="Haem-binding uptake Tiki superfamily ChaN" evidence="1">
    <location>
        <begin position="90"/>
        <end position="311"/>
    </location>
</feature>
<dbReference type="CDD" id="cd14727">
    <property type="entry name" value="ChanN-like"/>
    <property type="match status" value="1"/>
</dbReference>
<dbReference type="Pfam" id="PF04187">
    <property type="entry name" value="Cofac_haem_bdg"/>
    <property type="match status" value="1"/>
</dbReference>
<dbReference type="AlphaFoldDB" id="A0AB34JGH4"/>
<dbReference type="EMBL" id="JBGBPQ010000008">
    <property type="protein sequence ID" value="KAL1520730.1"/>
    <property type="molecule type" value="Genomic_DNA"/>
</dbReference>
<evidence type="ECO:0000259" key="1">
    <source>
        <dbReference type="Pfam" id="PF04187"/>
    </source>
</evidence>
<evidence type="ECO:0000313" key="2">
    <source>
        <dbReference type="EMBL" id="KAL1520730.1"/>
    </source>
</evidence>
<gene>
    <name evidence="2" type="ORF">AB1Y20_022298</name>
</gene>
<name>A0AB34JGH4_PRYPA</name>
<dbReference type="Proteomes" id="UP001515480">
    <property type="component" value="Unassembled WGS sequence"/>
</dbReference>
<comment type="caution">
    <text evidence="2">The sequence shown here is derived from an EMBL/GenBank/DDBJ whole genome shotgun (WGS) entry which is preliminary data.</text>
</comment>